<evidence type="ECO:0000313" key="2">
    <source>
        <dbReference type="EMBL" id="MCD9558571.1"/>
    </source>
</evidence>
<sequence>MKSGEMDGEKEAEVSGLNPRTTKRPLYVVLWGKNEDNMNEENISPSDKHTLTDEQAIDQAGLEIHEEEKEENVVNGEPRATPPMNKQFIAHAESLMQRSHVSNLSHCHKVIGSSKENDEHNKV</sequence>
<name>A0ABS8UI93_DATST</name>
<evidence type="ECO:0000313" key="3">
    <source>
        <dbReference type="Proteomes" id="UP000823775"/>
    </source>
</evidence>
<dbReference type="Proteomes" id="UP000823775">
    <property type="component" value="Unassembled WGS sequence"/>
</dbReference>
<keyword evidence="3" id="KW-1185">Reference proteome</keyword>
<protein>
    <submittedName>
        <fullName evidence="2">Uncharacterized protein</fullName>
    </submittedName>
</protein>
<dbReference type="EMBL" id="JACEIK010002028">
    <property type="protein sequence ID" value="MCD9558571.1"/>
    <property type="molecule type" value="Genomic_DNA"/>
</dbReference>
<organism evidence="2 3">
    <name type="scientific">Datura stramonium</name>
    <name type="common">Jimsonweed</name>
    <name type="synonym">Common thornapple</name>
    <dbReference type="NCBI Taxonomy" id="4076"/>
    <lineage>
        <taxon>Eukaryota</taxon>
        <taxon>Viridiplantae</taxon>
        <taxon>Streptophyta</taxon>
        <taxon>Embryophyta</taxon>
        <taxon>Tracheophyta</taxon>
        <taxon>Spermatophyta</taxon>
        <taxon>Magnoliopsida</taxon>
        <taxon>eudicotyledons</taxon>
        <taxon>Gunneridae</taxon>
        <taxon>Pentapetalae</taxon>
        <taxon>asterids</taxon>
        <taxon>lamiids</taxon>
        <taxon>Solanales</taxon>
        <taxon>Solanaceae</taxon>
        <taxon>Solanoideae</taxon>
        <taxon>Datureae</taxon>
        <taxon>Datura</taxon>
    </lineage>
</organism>
<proteinExistence type="predicted"/>
<feature type="region of interest" description="Disordered" evidence="1">
    <location>
        <begin position="63"/>
        <end position="86"/>
    </location>
</feature>
<evidence type="ECO:0000256" key="1">
    <source>
        <dbReference type="SAM" id="MobiDB-lite"/>
    </source>
</evidence>
<reference evidence="2 3" key="1">
    <citation type="journal article" date="2021" name="BMC Genomics">
        <title>Datura genome reveals duplications of psychoactive alkaloid biosynthetic genes and high mutation rate following tissue culture.</title>
        <authorList>
            <person name="Rajewski A."/>
            <person name="Carter-House D."/>
            <person name="Stajich J."/>
            <person name="Litt A."/>
        </authorList>
    </citation>
    <scope>NUCLEOTIDE SEQUENCE [LARGE SCALE GENOMIC DNA]</scope>
    <source>
        <strain evidence="2">AR-01</strain>
    </source>
</reference>
<accession>A0ABS8UI93</accession>
<gene>
    <name evidence="2" type="ORF">HAX54_015976</name>
</gene>
<comment type="caution">
    <text evidence="2">The sequence shown here is derived from an EMBL/GenBank/DDBJ whole genome shotgun (WGS) entry which is preliminary data.</text>
</comment>